<evidence type="ECO:0000313" key="2">
    <source>
        <dbReference type="Proteomes" id="UP000054359"/>
    </source>
</evidence>
<evidence type="ECO:0000313" key="1">
    <source>
        <dbReference type="EMBL" id="KFM64008.1"/>
    </source>
</evidence>
<name>A0A087TFW9_STEMI</name>
<dbReference type="Proteomes" id="UP000054359">
    <property type="component" value="Unassembled WGS sequence"/>
</dbReference>
<protein>
    <submittedName>
        <fullName evidence="1">Uncharacterized protein</fullName>
    </submittedName>
</protein>
<sequence length="49" mass="5331">MLDIAEASFSLLVFEGTSMCPASIMLSLIQFSEVNNSDSMVKDGVSRMQ</sequence>
<proteinExistence type="predicted"/>
<reference evidence="1 2" key="1">
    <citation type="submission" date="2013-11" db="EMBL/GenBank/DDBJ databases">
        <title>Genome sequencing of Stegodyphus mimosarum.</title>
        <authorList>
            <person name="Bechsgaard J."/>
        </authorList>
    </citation>
    <scope>NUCLEOTIDE SEQUENCE [LARGE SCALE GENOMIC DNA]</scope>
</reference>
<accession>A0A087TFW9</accession>
<dbReference type="AlphaFoldDB" id="A0A087TFW9"/>
<gene>
    <name evidence="1" type="ORF">X975_15535</name>
</gene>
<keyword evidence="2" id="KW-1185">Reference proteome</keyword>
<feature type="non-terminal residue" evidence="1">
    <location>
        <position position="49"/>
    </location>
</feature>
<organism evidence="1 2">
    <name type="scientific">Stegodyphus mimosarum</name>
    <name type="common">African social velvet spider</name>
    <dbReference type="NCBI Taxonomy" id="407821"/>
    <lineage>
        <taxon>Eukaryota</taxon>
        <taxon>Metazoa</taxon>
        <taxon>Ecdysozoa</taxon>
        <taxon>Arthropoda</taxon>
        <taxon>Chelicerata</taxon>
        <taxon>Arachnida</taxon>
        <taxon>Araneae</taxon>
        <taxon>Araneomorphae</taxon>
        <taxon>Entelegynae</taxon>
        <taxon>Eresoidea</taxon>
        <taxon>Eresidae</taxon>
        <taxon>Stegodyphus</taxon>
    </lineage>
</organism>
<dbReference type="EMBL" id="KK115033">
    <property type="protein sequence ID" value="KFM64008.1"/>
    <property type="molecule type" value="Genomic_DNA"/>
</dbReference>